<evidence type="ECO:0000256" key="1">
    <source>
        <dbReference type="ARBA" id="ARBA00022723"/>
    </source>
</evidence>
<evidence type="ECO:0000256" key="3">
    <source>
        <dbReference type="ARBA" id="ARBA00022833"/>
    </source>
</evidence>
<feature type="domain" description="MYND-type" evidence="5">
    <location>
        <begin position="8"/>
        <end position="43"/>
    </location>
</feature>
<evidence type="ECO:0000313" key="7">
    <source>
        <dbReference type="Proteomes" id="UP001365128"/>
    </source>
</evidence>
<dbReference type="SUPFAM" id="SSF144232">
    <property type="entry name" value="HIT/MYND zinc finger-like"/>
    <property type="match status" value="1"/>
</dbReference>
<dbReference type="InterPro" id="IPR002893">
    <property type="entry name" value="Znf_MYND"/>
</dbReference>
<evidence type="ECO:0000256" key="4">
    <source>
        <dbReference type="SAM" id="MobiDB-lite"/>
    </source>
</evidence>
<dbReference type="EMBL" id="JBBPDW010000023">
    <property type="protein sequence ID" value="KAK7541795.1"/>
    <property type="molecule type" value="Genomic_DNA"/>
</dbReference>
<feature type="compositionally biased region" description="Basic and acidic residues" evidence="4">
    <location>
        <begin position="50"/>
        <end position="62"/>
    </location>
</feature>
<sequence length="292" mass="33255">MPALKSECGVCSTPDNLLRCGGCKVVFYWGREHQADDRPRHKRPHATRFQKTDKKLERSETKLRAKPSDAFFTQPIFEDGVGHFWGILETRVYMRARCAFVISLVHVKTPEASSLAFLWWVTIGKDGSYDWEDTSLPHLSIKDADIFEAVDVFCGKDTIFFTFDMLLLKIKLLLDLKTLQRSPNNIDEIATTIVQSRKEELRTIGLQSLIDRVESQVQQLYSSLKKSNANLWPVFLDPKPHLAASPEYLSSGSLEEAQIALQNSYQVWDDTQGAVDMVRSLVAQDPDFLSIR</sequence>
<organism evidence="6 7">
    <name type="scientific">Phyllosticta citricarpa</name>
    <dbReference type="NCBI Taxonomy" id="55181"/>
    <lineage>
        <taxon>Eukaryota</taxon>
        <taxon>Fungi</taxon>
        <taxon>Dikarya</taxon>
        <taxon>Ascomycota</taxon>
        <taxon>Pezizomycotina</taxon>
        <taxon>Dothideomycetes</taxon>
        <taxon>Dothideomycetes incertae sedis</taxon>
        <taxon>Botryosphaeriales</taxon>
        <taxon>Phyllostictaceae</taxon>
        <taxon>Phyllosticta</taxon>
    </lineage>
</organism>
<keyword evidence="7" id="KW-1185">Reference proteome</keyword>
<feature type="region of interest" description="Disordered" evidence="4">
    <location>
        <begin position="37"/>
        <end position="62"/>
    </location>
</feature>
<proteinExistence type="predicted"/>
<accession>A0ABR1M2P1</accession>
<gene>
    <name evidence="6" type="ORF">IWX46DRAFT_628196</name>
</gene>
<comment type="caution">
    <text evidence="6">The sequence shown here is derived from an EMBL/GenBank/DDBJ whole genome shotgun (WGS) entry which is preliminary data.</text>
</comment>
<keyword evidence="2" id="KW-0863">Zinc-finger</keyword>
<evidence type="ECO:0000259" key="5">
    <source>
        <dbReference type="Pfam" id="PF01753"/>
    </source>
</evidence>
<keyword evidence="3" id="KW-0862">Zinc</keyword>
<keyword evidence="1" id="KW-0479">Metal-binding</keyword>
<name>A0ABR1M2P1_9PEZI</name>
<evidence type="ECO:0000256" key="2">
    <source>
        <dbReference type="ARBA" id="ARBA00022771"/>
    </source>
</evidence>
<evidence type="ECO:0000313" key="6">
    <source>
        <dbReference type="EMBL" id="KAK7541795.1"/>
    </source>
</evidence>
<reference evidence="6 7" key="1">
    <citation type="submission" date="2024-04" db="EMBL/GenBank/DDBJ databases">
        <title>Phyllosticta paracitricarpa is synonymous to the EU quarantine fungus P. citricarpa based on phylogenomic analyses.</title>
        <authorList>
            <consortium name="Lawrence Berkeley National Laboratory"/>
            <person name="Van Ingen-Buijs V.A."/>
            <person name="Van Westerhoven A.C."/>
            <person name="Haridas S."/>
            <person name="Skiadas P."/>
            <person name="Martin F."/>
            <person name="Groenewald J.Z."/>
            <person name="Crous P.W."/>
            <person name="Seidl M.F."/>
        </authorList>
    </citation>
    <scope>NUCLEOTIDE SEQUENCE [LARGE SCALE GENOMIC DNA]</scope>
    <source>
        <strain evidence="6 7">CBS 122670</strain>
    </source>
</reference>
<dbReference type="Pfam" id="PF01753">
    <property type="entry name" value="zf-MYND"/>
    <property type="match status" value="1"/>
</dbReference>
<protein>
    <recommendedName>
        <fullName evidence="5">MYND-type domain-containing protein</fullName>
    </recommendedName>
</protein>
<dbReference type="Proteomes" id="UP001365128">
    <property type="component" value="Unassembled WGS sequence"/>
</dbReference>
<dbReference type="Gene3D" id="6.10.140.2220">
    <property type="match status" value="1"/>
</dbReference>